<dbReference type="InterPro" id="IPR020449">
    <property type="entry name" value="Tscrpt_reg_AraC-type_HTH"/>
</dbReference>
<dbReference type="GO" id="GO:0003700">
    <property type="term" value="F:DNA-binding transcription factor activity"/>
    <property type="evidence" value="ECO:0007669"/>
    <property type="project" value="InterPro"/>
</dbReference>
<keyword evidence="1" id="KW-0805">Transcription regulation</keyword>
<evidence type="ECO:0000313" key="6">
    <source>
        <dbReference type="Proteomes" id="UP000217895"/>
    </source>
</evidence>
<name>A0A1Z4JRV2_LEPBY</name>
<dbReference type="InterPro" id="IPR009057">
    <property type="entry name" value="Homeodomain-like_sf"/>
</dbReference>
<evidence type="ECO:0000256" key="2">
    <source>
        <dbReference type="ARBA" id="ARBA00023125"/>
    </source>
</evidence>
<organism evidence="5 6">
    <name type="scientific">Leptolyngbya boryana NIES-2135</name>
    <dbReference type="NCBI Taxonomy" id="1973484"/>
    <lineage>
        <taxon>Bacteria</taxon>
        <taxon>Bacillati</taxon>
        <taxon>Cyanobacteriota</taxon>
        <taxon>Cyanophyceae</taxon>
        <taxon>Leptolyngbyales</taxon>
        <taxon>Leptolyngbyaceae</taxon>
        <taxon>Leptolyngbya group</taxon>
        <taxon>Leptolyngbya</taxon>
    </lineage>
</organism>
<keyword evidence="6" id="KW-1185">Reference proteome</keyword>
<keyword evidence="2" id="KW-0238">DNA-binding</keyword>
<accession>A0A1Z4JRV2</accession>
<evidence type="ECO:0000313" key="5">
    <source>
        <dbReference type="EMBL" id="BAY59398.1"/>
    </source>
</evidence>
<reference evidence="5 6" key="1">
    <citation type="submission" date="2017-06" db="EMBL/GenBank/DDBJ databases">
        <title>Genome sequencing of cyanobaciteial culture collection at National Institute for Environmental Studies (NIES).</title>
        <authorList>
            <person name="Hirose Y."/>
            <person name="Shimura Y."/>
            <person name="Fujisawa T."/>
            <person name="Nakamura Y."/>
            <person name="Kawachi M."/>
        </authorList>
    </citation>
    <scope>NUCLEOTIDE SEQUENCE [LARGE SCALE GENOMIC DNA]</scope>
    <source>
        <strain evidence="5 6">NIES-2135</strain>
        <plasmid evidence="6">Plasmid Plasmid1 dna</plasmid>
    </source>
</reference>
<dbReference type="Gene3D" id="1.10.10.60">
    <property type="entry name" value="Homeodomain-like"/>
    <property type="match status" value="1"/>
</dbReference>
<dbReference type="InterPro" id="IPR018060">
    <property type="entry name" value="HTH_AraC"/>
</dbReference>
<dbReference type="Pfam" id="PF12833">
    <property type="entry name" value="HTH_18"/>
    <property type="match status" value="1"/>
</dbReference>
<evidence type="ECO:0000256" key="3">
    <source>
        <dbReference type="ARBA" id="ARBA00023163"/>
    </source>
</evidence>
<sequence length="327" mass="37284">MKISEQDYIALFQDVEQNQTTDTQSGYSETVFRYPAVLAEGQEIDIELRQGFLLQIANYQFHRPVSLALSECEHPLEFGFQLAGSGQTQYKSFHPGETIICGCGMAPSLLCEPAPDEQQQEVVVHIEPEVFKAFVGIHSDEIPSSMQHLFRRYDQKYFTRAGIITSQMQTALQQILQCPFEGLIKRMYLESKVLELMALQLQQGVEAESFPKPINGLEREIRDRVQQAKEILEKQLDHPPSELMLAELVGLSHYQLKQGFRKAFGVTPFQYLHQYRMEQARLLLSDGKKRVSEVAIAVGYSHFGQFAATFKRRFGITPSECLKGKKP</sequence>
<evidence type="ECO:0000256" key="1">
    <source>
        <dbReference type="ARBA" id="ARBA00023015"/>
    </source>
</evidence>
<dbReference type="PROSITE" id="PS01124">
    <property type="entry name" value="HTH_ARAC_FAMILY_2"/>
    <property type="match status" value="1"/>
</dbReference>
<evidence type="ECO:0000259" key="4">
    <source>
        <dbReference type="PROSITE" id="PS01124"/>
    </source>
</evidence>
<dbReference type="PANTHER" id="PTHR47893:SF1">
    <property type="entry name" value="REGULATORY PROTEIN PCHR"/>
    <property type="match status" value="1"/>
</dbReference>
<dbReference type="PROSITE" id="PS00041">
    <property type="entry name" value="HTH_ARAC_FAMILY_1"/>
    <property type="match status" value="1"/>
</dbReference>
<dbReference type="SMART" id="SM00342">
    <property type="entry name" value="HTH_ARAC"/>
    <property type="match status" value="1"/>
</dbReference>
<dbReference type="InterPro" id="IPR053142">
    <property type="entry name" value="PchR_regulatory_protein"/>
</dbReference>
<dbReference type="Proteomes" id="UP000217895">
    <property type="component" value="Plasmid Plasmid1 dna"/>
</dbReference>
<dbReference type="PRINTS" id="PR00032">
    <property type="entry name" value="HTHARAC"/>
</dbReference>
<dbReference type="AlphaFoldDB" id="A0A1Z4JRV2"/>
<dbReference type="GO" id="GO:0043565">
    <property type="term" value="F:sequence-specific DNA binding"/>
    <property type="evidence" value="ECO:0007669"/>
    <property type="project" value="InterPro"/>
</dbReference>
<feature type="domain" description="HTH araC/xylS-type" evidence="4">
    <location>
        <begin position="226"/>
        <end position="324"/>
    </location>
</feature>
<dbReference type="SUPFAM" id="SSF46689">
    <property type="entry name" value="Homeodomain-like"/>
    <property type="match status" value="2"/>
</dbReference>
<keyword evidence="3" id="KW-0804">Transcription</keyword>
<dbReference type="InterPro" id="IPR018062">
    <property type="entry name" value="HTH_AraC-typ_CS"/>
</dbReference>
<dbReference type="PANTHER" id="PTHR47893">
    <property type="entry name" value="REGULATORY PROTEIN PCHR"/>
    <property type="match status" value="1"/>
</dbReference>
<dbReference type="EMBL" id="AP018204">
    <property type="protein sequence ID" value="BAY59398.1"/>
    <property type="molecule type" value="Genomic_DNA"/>
</dbReference>
<keyword evidence="5" id="KW-0614">Plasmid</keyword>
<gene>
    <name evidence="5" type="ORF">NIES2135_62750</name>
</gene>
<protein>
    <submittedName>
        <fullName evidence="5">AraC family transcriptional regulator</fullName>
    </submittedName>
</protein>
<geneLocation type="plasmid" evidence="5">
    <name>plasmid1</name>
</geneLocation>
<proteinExistence type="predicted"/>